<keyword evidence="1" id="KW-0732">Signal</keyword>
<name>A0A8T0X3M2_PANVG</name>
<evidence type="ECO:0000313" key="2">
    <source>
        <dbReference type="EMBL" id="KAG2654700.1"/>
    </source>
</evidence>
<feature type="chain" id="PRO_5035944740" evidence="1">
    <location>
        <begin position="17"/>
        <end position="53"/>
    </location>
</feature>
<evidence type="ECO:0000313" key="3">
    <source>
        <dbReference type="Proteomes" id="UP000823388"/>
    </source>
</evidence>
<dbReference type="Proteomes" id="UP000823388">
    <property type="component" value="Chromosome 1N"/>
</dbReference>
<keyword evidence="3" id="KW-1185">Reference proteome</keyword>
<organism evidence="2 3">
    <name type="scientific">Panicum virgatum</name>
    <name type="common">Blackwell switchgrass</name>
    <dbReference type="NCBI Taxonomy" id="38727"/>
    <lineage>
        <taxon>Eukaryota</taxon>
        <taxon>Viridiplantae</taxon>
        <taxon>Streptophyta</taxon>
        <taxon>Embryophyta</taxon>
        <taxon>Tracheophyta</taxon>
        <taxon>Spermatophyta</taxon>
        <taxon>Magnoliopsida</taxon>
        <taxon>Liliopsida</taxon>
        <taxon>Poales</taxon>
        <taxon>Poaceae</taxon>
        <taxon>PACMAD clade</taxon>
        <taxon>Panicoideae</taxon>
        <taxon>Panicodae</taxon>
        <taxon>Paniceae</taxon>
        <taxon>Panicinae</taxon>
        <taxon>Panicum</taxon>
        <taxon>Panicum sect. Hiantes</taxon>
    </lineage>
</organism>
<protein>
    <submittedName>
        <fullName evidence="2">Uncharacterized protein</fullName>
    </submittedName>
</protein>
<feature type="signal peptide" evidence="1">
    <location>
        <begin position="1"/>
        <end position="16"/>
    </location>
</feature>
<dbReference type="EMBL" id="CM029038">
    <property type="protein sequence ID" value="KAG2654700.1"/>
    <property type="molecule type" value="Genomic_DNA"/>
</dbReference>
<accession>A0A8T0X3M2</accession>
<sequence>MHLLILCLCRHAGSSARLLALCGHPEGYTVTSTTFRRILPIQKQATYHIHIAW</sequence>
<dbReference type="AlphaFoldDB" id="A0A8T0X3M2"/>
<reference evidence="2" key="1">
    <citation type="submission" date="2020-05" db="EMBL/GenBank/DDBJ databases">
        <title>WGS assembly of Panicum virgatum.</title>
        <authorList>
            <person name="Lovell J.T."/>
            <person name="Jenkins J."/>
            <person name="Shu S."/>
            <person name="Juenger T.E."/>
            <person name="Schmutz J."/>
        </authorList>
    </citation>
    <scope>NUCLEOTIDE SEQUENCE</scope>
    <source>
        <strain evidence="2">AP13</strain>
    </source>
</reference>
<comment type="caution">
    <text evidence="2">The sequence shown here is derived from an EMBL/GenBank/DDBJ whole genome shotgun (WGS) entry which is preliminary data.</text>
</comment>
<evidence type="ECO:0000256" key="1">
    <source>
        <dbReference type="SAM" id="SignalP"/>
    </source>
</evidence>
<gene>
    <name evidence="2" type="ORF">PVAP13_1NG503519</name>
</gene>
<proteinExistence type="predicted"/>